<protein>
    <recommendedName>
        <fullName evidence="2">PIPK domain-containing protein</fullName>
    </recommendedName>
</protein>
<evidence type="ECO:0000313" key="4">
    <source>
        <dbReference type="Proteomes" id="UP000240493"/>
    </source>
</evidence>
<evidence type="ECO:0000256" key="1">
    <source>
        <dbReference type="PROSITE-ProRule" id="PRU00781"/>
    </source>
</evidence>
<accession>A0A2T3ZPG8</accession>
<dbReference type="GO" id="GO:0016308">
    <property type="term" value="F:1-phosphatidylinositol-4-phosphate 5-kinase activity"/>
    <property type="evidence" value="ECO:0007669"/>
    <property type="project" value="TreeGrafter"/>
</dbReference>
<gene>
    <name evidence="3" type="ORF">M441DRAFT_156826</name>
</gene>
<dbReference type="InterPro" id="IPR023610">
    <property type="entry name" value="PInositol-4/5-P-5/4-kinase"/>
</dbReference>
<dbReference type="EMBL" id="KZ679256">
    <property type="protein sequence ID" value="PTB46687.1"/>
    <property type="molecule type" value="Genomic_DNA"/>
</dbReference>
<dbReference type="InterPro" id="IPR027483">
    <property type="entry name" value="PInositol-4-P-4/5-kinase_C_sf"/>
</dbReference>
<dbReference type="PANTHER" id="PTHR23086">
    <property type="entry name" value="PHOSPHATIDYLINOSITOL-4-PHOSPHATE 5-KINASE"/>
    <property type="match status" value="1"/>
</dbReference>
<dbReference type="SMART" id="SM00330">
    <property type="entry name" value="PIPKc"/>
    <property type="match status" value="1"/>
</dbReference>
<evidence type="ECO:0000313" key="3">
    <source>
        <dbReference type="EMBL" id="PTB46687.1"/>
    </source>
</evidence>
<dbReference type="STRING" id="1042311.A0A2T3ZPG8"/>
<dbReference type="InterPro" id="IPR027484">
    <property type="entry name" value="PInositol-4-P-5-kinase_N"/>
</dbReference>
<keyword evidence="1" id="KW-0067">ATP-binding</keyword>
<feature type="domain" description="PIPK" evidence="2">
    <location>
        <begin position="1"/>
        <end position="385"/>
    </location>
</feature>
<dbReference type="OrthoDB" id="70770at2759"/>
<keyword evidence="1" id="KW-0418">Kinase</keyword>
<dbReference type="AlphaFoldDB" id="A0A2T3ZPG8"/>
<name>A0A2T3ZPG8_TRIA4</name>
<keyword evidence="1" id="KW-0808">Transferase</keyword>
<dbReference type="Pfam" id="PF01504">
    <property type="entry name" value="PIP5K"/>
    <property type="match status" value="1"/>
</dbReference>
<dbReference type="GO" id="GO:0005886">
    <property type="term" value="C:plasma membrane"/>
    <property type="evidence" value="ECO:0007669"/>
    <property type="project" value="TreeGrafter"/>
</dbReference>
<dbReference type="PROSITE" id="PS51455">
    <property type="entry name" value="PIPK"/>
    <property type="match status" value="1"/>
</dbReference>
<dbReference type="Gene3D" id="3.30.800.10">
    <property type="entry name" value="Phosphatidylinositol Phosphate Kinase II Beta"/>
    <property type="match status" value="1"/>
</dbReference>
<proteinExistence type="predicted"/>
<keyword evidence="1" id="KW-0547">Nucleotide-binding</keyword>
<organism evidence="3 4">
    <name type="scientific">Trichoderma asperellum (strain ATCC 204424 / CBS 433.97 / NBRC 101777)</name>
    <dbReference type="NCBI Taxonomy" id="1042311"/>
    <lineage>
        <taxon>Eukaryota</taxon>
        <taxon>Fungi</taxon>
        <taxon>Dikarya</taxon>
        <taxon>Ascomycota</taxon>
        <taxon>Pezizomycotina</taxon>
        <taxon>Sordariomycetes</taxon>
        <taxon>Hypocreomycetidae</taxon>
        <taxon>Hypocreales</taxon>
        <taxon>Hypocreaceae</taxon>
        <taxon>Trichoderma</taxon>
    </lineage>
</organism>
<dbReference type="Gene3D" id="3.30.810.10">
    <property type="entry name" value="2-Layer Sandwich"/>
    <property type="match status" value="1"/>
</dbReference>
<dbReference type="GO" id="GO:0046854">
    <property type="term" value="P:phosphatidylinositol phosphate biosynthetic process"/>
    <property type="evidence" value="ECO:0007669"/>
    <property type="project" value="TreeGrafter"/>
</dbReference>
<evidence type="ECO:0000259" key="2">
    <source>
        <dbReference type="PROSITE" id="PS51455"/>
    </source>
</evidence>
<keyword evidence="4" id="KW-1185">Reference proteome</keyword>
<dbReference type="GO" id="GO:0005524">
    <property type="term" value="F:ATP binding"/>
    <property type="evidence" value="ECO:0007669"/>
    <property type="project" value="UniProtKB-UniRule"/>
</dbReference>
<dbReference type="Proteomes" id="UP000240493">
    <property type="component" value="Unassembled WGS sequence"/>
</dbReference>
<dbReference type="InterPro" id="IPR002498">
    <property type="entry name" value="PInositol-4-P-4/5-kinase_core"/>
</dbReference>
<reference evidence="3 4" key="1">
    <citation type="submission" date="2016-07" db="EMBL/GenBank/DDBJ databases">
        <title>Multiple horizontal gene transfer events from other fungi enriched the ability of initially mycotrophic Trichoderma (Ascomycota) to feed on dead plant biomass.</title>
        <authorList>
            <consortium name="DOE Joint Genome Institute"/>
            <person name="Aerts A."/>
            <person name="Atanasova L."/>
            <person name="Chenthamara K."/>
            <person name="Zhang J."/>
            <person name="Grujic M."/>
            <person name="Henrissat B."/>
            <person name="Kuo A."/>
            <person name="Salamov A."/>
            <person name="Lipzen A."/>
            <person name="Labutti K."/>
            <person name="Barry K."/>
            <person name="Miao Y."/>
            <person name="Rahimi M.J."/>
            <person name="Shen Q."/>
            <person name="Grigoriev I.V."/>
            <person name="Kubicek C.P."/>
            <person name="Druzhinina I.S."/>
        </authorList>
    </citation>
    <scope>NUCLEOTIDE SEQUENCE [LARGE SCALE GENOMIC DNA]</scope>
    <source>
        <strain evidence="3 4">CBS 433.97</strain>
    </source>
</reference>
<sequence>MRTRTHNICTAVARAVGDVADDAEPLEDGTSKTGRVVQCLANLFFCLASIFPPIFDFEYSRYCSSVFLTMRHEVWMIEERDYLASFCQAISDASWSRHRRNWEAELIPVGDLGYSGSTFLMTSNGKYIVKSLDRRFEYRFFMHEIFRPYVNHMTTHPGSLLVRITDMLYVPGINVSRLLGLSATRLVVMENLLHGKENEKNENARLQWSTYDLKPDNYFFPERDIAGGSLTSKNVKNKLVDEMPSRLRVSAQMADQIFDILNADTEFLANSNVVDYSLFLVKFPGPGQHIKSQSTTEFAASDDTLPAARRYDKETWRNGVTSIDGKWTYRIIIIDFFWARHKLQPKILSGLVKTFNVYAKKGPMSITTDPIEYRRRFMNMAHKLISGINN</sequence>
<dbReference type="SUPFAM" id="SSF56104">
    <property type="entry name" value="SAICAR synthase-like"/>
    <property type="match status" value="1"/>
</dbReference>
<dbReference type="PANTHER" id="PTHR23086:SF126">
    <property type="entry name" value="PIPK DOMAIN-CONTAINING PROTEIN"/>
    <property type="match status" value="1"/>
</dbReference>